<accession>A0ABR1JZZ2</accession>
<keyword evidence="1" id="KW-0812">Transmembrane</keyword>
<dbReference type="EMBL" id="JBANRG010000003">
    <property type="protein sequence ID" value="KAK7468456.1"/>
    <property type="molecule type" value="Genomic_DNA"/>
</dbReference>
<keyword evidence="1" id="KW-0472">Membrane</keyword>
<proteinExistence type="predicted"/>
<sequence length="226" mass="24335">MIACGFVMCAVTADMKPTTALFGTAAAKWLIATFIVGLGTNFFALGAISWKFWVNSAEKKKAANVKAAGTISLRTVLVILVESTAIYSGTKFINLMLLIAGTNVAYVFFCLVIPVIGIASHLLIIHVGYEKYSRHFSSDDYPIGLSSPNTRTNTMQMQIRIPSRPESPNLASPTKPLFGDTNTSAGMSLATEAPMKGFTIKPRSPNAPESVIVPEIKLTPSEGDKW</sequence>
<gene>
    <name evidence="2" type="ORF">VKT23_002968</name>
</gene>
<feature type="transmembrane region" description="Helical" evidence="1">
    <location>
        <begin position="106"/>
        <end position="129"/>
    </location>
</feature>
<evidence type="ECO:0000313" key="2">
    <source>
        <dbReference type="EMBL" id="KAK7468456.1"/>
    </source>
</evidence>
<evidence type="ECO:0000313" key="3">
    <source>
        <dbReference type="Proteomes" id="UP001498398"/>
    </source>
</evidence>
<organism evidence="2 3">
    <name type="scientific">Marasmiellus scandens</name>
    <dbReference type="NCBI Taxonomy" id="2682957"/>
    <lineage>
        <taxon>Eukaryota</taxon>
        <taxon>Fungi</taxon>
        <taxon>Dikarya</taxon>
        <taxon>Basidiomycota</taxon>
        <taxon>Agaricomycotina</taxon>
        <taxon>Agaricomycetes</taxon>
        <taxon>Agaricomycetidae</taxon>
        <taxon>Agaricales</taxon>
        <taxon>Marasmiineae</taxon>
        <taxon>Omphalotaceae</taxon>
        <taxon>Marasmiellus</taxon>
    </lineage>
</organism>
<name>A0ABR1JZZ2_9AGAR</name>
<evidence type="ECO:0000256" key="1">
    <source>
        <dbReference type="SAM" id="Phobius"/>
    </source>
</evidence>
<keyword evidence="1" id="KW-1133">Transmembrane helix</keyword>
<dbReference type="Proteomes" id="UP001498398">
    <property type="component" value="Unassembled WGS sequence"/>
</dbReference>
<feature type="transmembrane region" description="Helical" evidence="1">
    <location>
        <begin position="75"/>
        <end position="100"/>
    </location>
</feature>
<comment type="caution">
    <text evidence="2">The sequence shown here is derived from an EMBL/GenBank/DDBJ whole genome shotgun (WGS) entry which is preliminary data.</text>
</comment>
<protein>
    <submittedName>
        <fullName evidence="2">Uncharacterized protein</fullName>
    </submittedName>
</protein>
<reference evidence="2 3" key="1">
    <citation type="submission" date="2024-01" db="EMBL/GenBank/DDBJ databases">
        <title>A draft genome for the cacao thread blight pathogen Marasmiellus scandens.</title>
        <authorList>
            <person name="Baruah I.K."/>
            <person name="Leung J."/>
            <person name="Bukari Y."/>
            <person name="Amoako-Attah I."/>
            <person name="Meinhardt L.W."/>
            <person name="Bailey B.A."/>
            <person name="Cohen S.P."/>
        </authorList>
    </citation>
    <scope>NUCLEOTIDE SEQUENCE [LARGE SCALE GENOMIC DNA]</scope>
    <source>
        <strain evidence="2 3">GH-19</strain>
    </source>
</reference>
<feature type="transmembrane region" description="Helical" evidence="1">
    <location>
        <begin position="29"/>
        <end position="54"/>
    </location>
</feature>
<keyword evidence="3" id="KW-1185">Reference proteome</keyword>